<reference evidence="5" key="2">
    <citation type="journal article" date="2023" name="BMC Genomics">
        <title>Pest status, molecular evolution, and epigenetic factors derived from the genome assembly of Frankliniella fusca, a thysanopteran phytovirus vector.</title>
        <authorList>
            <person name="Catto M.A."/>
            <person name="Labadie P.E."/>
            <person name="Jacobson A.L."/>
            <person name="Kennedy G.G."/>
            <person name="Srinivasan R."/>
            <person name="Hunt B.G."/>
        </authorList>
    </citation>
    <scope>NUCLEOTIDE SEQUENCE</scope>
    <source>
        <strain evidence="5">PL_HMW_Pooled</strain>
    </source>
</reference>
<sequence>MSAEILHSSRGGRVLLLDGQKFYSRLTTPKKSYWKCAQRNCPATAITREYANGVVDVIKETSHDHIAAHSKYVDDEADKELICFLNEICVNLLDNYFTLSKYEWELLNNFEATVRFLADECESWRIKKKSLLEKPTDPFLS</sequence>
<feature type="non-terminal residue" evidence="5">
    <location>
        <position position="141"/>
    </location>
</feature>
<evidence type="ECO:0000313" key="6">
    <source>
        <dbReference type="Proteomes" id="UP001219518"/>
    </source>
</evidence>
<evidence type="ECO:0000313" key="5">
    <source>
        <dbReference type="EMBL" id="KAK3917652.1"/>
    </source>
</evidence>
<evidence type="ECO:0000256" key="3">
    <source>
        <dbReference type="ARBA" id="ARBA00022833"/>
    </source>
</evidence>
<dbReference type="InterPro" id="IPR007588">
    <property type="entry name" value="Znf_FLYWCH"/>
</dbReference>
<name>A0AAE1HA65_9NEOP</name>
<keyword evidence="2" id="KW-0863">Zinc-finger</keyword>
<evidence type="ECO:0000256" key="1">
    <source>
        <dbReference type="ARBA" id="ARBA00022723"/>
    </source>
</evidence>
<accession>A0AAE1HA65</accession>
<evidence type="ECO:0000259" key="4">
    <source>
        <dbReference type="Pfam" id="PF04500"/>
    </source>
</evidence>
<keyword evidence="1" id="KW-0479">Metal-binding</keyword>
<evidence type="ECO:0000256" key="2">
    <source>
        <dbReference type="ARBA" id="ARBA00022771"/>
    </source>
</evidence>
<keyword evidence="3" id="KW-0862">Zinc</keyword>
<organism evidence="5 6">
    <name type="scientific">Frankliniella fusca</name>
    <dbReference type="NCBI Taxonomy" id="407009"/>
    <lineage>
        <taxon>Eukaryota</taxon>
        <taxon>Metazoa</taxon>
        <taxon>Ecdysozoa</taxon>
        <taxon>Arthropoda</taxon>
        <taxon>Hexapoda</taxon>
        <taxon>Insecta</taxon>
        <taxon>Pterygota</taxon>
        <taxon>Neoptera</taxon>
        <taxon>Paraneoptera</taxon>
        <taxon>Thysanoptera</taxon>
        <taxon>Terebrantia</taxon>
        <taxon>Thripoidea</taxon>
        <taxon>Thripidae</taxon>
        <taxon>Frankliniella</taxon>
    </lineage>
</organism>
<dbReference type="EMBL" id="JAHWGI010000770">
    <property type="protein sequence ID" value="KAK3917652.1"/>
    <property type="molecule type" value="Genomic_DNA"/>
</dbReference>
<protein>
    <submittedName>
        <fullName evidence="5">Phosphoribosylaminoimidazole-succinocarboxamide synthase</fullName>
    </submittedName>
</protein>
<feature type="domain" description="FLYWCH-type" evidence="4">
    <location>
        <begin position="6"/>
        <end position="65"/>
    </location>
</feature>
<reference evidence="5" key="1">
    <citation type="submission" date="2021-07" db="EMBL/GenBank/DDBJ databases">
        <authorList>
            <person name="Catto M.A."/>
            <person name="Jacobson A."/>
            <person name="Kennedy G."/>
            <person name="Labadie P."/>
            <person name="Hunt B.G."/>
            <person name="Srinivasan R."/>
        </authorList>
    </citation>
    <scope>NUCLEOTIDE SEQUENCE</scope>
    <source>
        <strain evidence="5">PL_HMW_Pooled</strain>
        <tissue evidence="5">Head</tissue>
    </source>
</reference>
<dbReference type="Proteomes" id="UP001219518">
    <property type="component" value="Unassembled WGS sequence"/>
</dbReference>
<dbReference type="AlphaFoldDB" id="A0AAE1HA65"/>
<dbReference type="GO" id="GO:0008270">
    <property type="term" value="F:zinc ion binding"/>
    <property type="evidence" value="ECO:0007669"/>
    <property type="project" value="UniProtKB-KW"/>
</dbReference>
<dbReference type="Pfam" id="PF04500">
    <property type="entry name" value="FLYWCH"/>
    <property type="match status" value="1"/>
</dbReference>
<proteinExistence type="predicted"/>
<dbReference type="Gene3D" id="2.20.25.240">
    <property type="match status" value="1"/>
</dbReference>
<keyword evidence="6" id="KW-1185">Reference proteome</keyword>
<gene>
    <name evidence="5" type="ORF">KUF71_026215</name>
</gene>
<comment type="caution">
    <text evidence="5">The sequence shown here is derived from an EMBL/GenBank/DDBJ whole genome shotgun (WGS) entry which is preliminary data.</text>
</comment>